<organism evidence="2 3">
    <name type="scientific">Petrolisthes manimaculis</name>
    <dbReference type="NCBI Taxonomy" id="1843537"/>
    <lineage>
        <taxon>Eukaryota</taxon>
        <taxon>Metazoa</taxon>
        <taxon>Ecdysozoa</taxon>
        <taxon>Arthropoda</taxon>
        <taxon>Crustacea</taxon>
        <taxon>Multicrustacea</taxon>
        <taxon>Malacostraca</taxon>
        <taxon>Eumalacostraca</taxon>
        <taxon>Eucarida</taxon>
        <taxon>Decapoda</taxon>
        <taxon>Pleocyemata</taxon>
        <taxon>Anomura</taxon>
        <taxon>Galatheoidea</taxon>
        <taxon>Porcellanidae</taxon>
        <taxon>Petrolisthes</taxon>
    </lineage>
</organism>
<evidence type="ECO:0000313" key="2">
    <source>
        <dbReference type="EMBL" id="KAK4311161.1"/>
    </source>
</evidence>
<dbReference type="AlphaFoldDB" id="A0AAE1PMK2"/>
<evidence type="ECO:0000256" key="1">
    <source>
        <dbReference type="SAM" id="MobiDB-lite"/>
    </source>
</evidence>
<reference evidence="2" key="1">
    <citation type="submission" date="2023-11" db="EMBL/GenBank/DDBJ databases">
        <title>Genome assemblies of two species of porcelain crab, Petrolisthes cinctipes and Petrolisthes manimaculis (Anomura: Porcellanidae).</title>
        <authorList>
            <person name="Angst P."/>
        </authorList>
    </citation>
    <scope>NUCLEOTIDE SEQUENCE</scope>
    <source>
        <strain evidence="2">PB745_02</strain>
        <tissue evidence="2">Gill</tissue>
    </source>
</reference>
<gene>
    <name evidence="2" type="ORF">Pmani_017326</name>
</gene>
<name>A0AAE1PMK2_9EUCA</name>
<dbReference type="Proteomes" id="UP001292094">
    <property type="component" value="Unassembled WGS sequence"/>
</dbReference>
<proteinExistence type="predicted"/>
<feature type="region of interest" description="Disordered" evidence="1">
    <location>
        <begin position="27"/>
        <end position="80"/>
    </location>
</feature>
<protein>
    <submittedName>
        <fullName evidence="2">Uncharacterized protein</fullName>
    </submittedName>
</protein>
<comment type="caution">
    <text evidence="2">The sequence shown here is derived from an EMBL/GenBank/DDBJ whole genome shotgun (WGS) entry which is preliminary data.</text>
</comment>
<dbReference type="EMBL" id="JAWZYT010001550">
    <property type="protein sequence ID" value="KAK4311161.1"/>
    <property type="molecule type" value="Genomic_DNA"/>
</dbReference>
<evidence type="ECO:0000313" key="3">
    <source>
        <dbReference type="Proteomes" id="UP001292094"/>
    </source>
</evidence>
<sequence>MECRPSGTHPCLAGVVVVTEGQEPLARLSQQGGGGRKLPGWRGKSLQPASRSSTDARFHYTRSSRMHISPSSKISTKKTNHSSHQISYRLCCTMVNAIVLTVVEEGQLP</sequence>
<keyword evidence="3" id="KW-1185">Reference proteome</keyword>
<accession>A0AAE1PMK2</accession>